<dbReference type="GO" id="GO:0016620">
    <property type="term" value="F:oxidoreductase activity, acting on the aldehyde or oxo group of donors, NAD or NADP as acceptor"/>
    <property type="evidence" value="ECO:0007669"/>
    <property type="project" value="InterPro"/>
</dbReference>
<protein>
    <recommendedName>
        <fullName evidence="2">Semialdehyde dehydrogenase NAD-binding domain-containing protein</fullName>
    </recommendedName>
</protein>
<dbReference type="EMBL" id="UOFT01000058">
    <property type="protein sequence ID" value="VAW97486.1"/>
    <property type="molecule type" value="Genomic_DNA"/>
</dbReference>
<dbReference type="InterPro" id="IPR036291">
    <property type="entry name" value="NAD(P)-bd_dom_sf"/>
</dbReference>
<dbReference type="SUPFAM" id="SSF51735">
    <property type="entry name" value="NAD(P)-binding Rossmann-fold domains"/>
    <property type="match status" value="1"/>
</dbReference>
<dbReference type="Pfam" id="PF02774">
    <property type="entry name" value="Semialdhyde_dhC"/>
    <property type="match status" value="1"/>
</dbReference>
<dbReference type="Gene3D" id="3.30.360.10">
    <property type="entry name" value="Dihydrodipicolinate Reductase, domain 2"/>
    <property type="match status" value="1"/>
</dbReference>
<dbReference type="AlphaFoldDB" id="A0A3B1AXD1"/>
<organism evidence="3">
    <name type="scientific">hydrothermal vent metagenome</name>
    <dbReference type="NCBI Taxonomy" id="652676"/>
    <lineage>
        <taxon>unclassified sequences</taxon>
        <taxon>metagenomes</taxon>
        <taxon>ecological metagenomes</taxon>
    </lineage>
</organism>
<evidence type="ECO:0000313" key="3">
    <source>
        <dbReference type="EMBL" id="VAW97486.1"/>
    </source>
</evidence>
<dbReference type="GO" id="GO:0046983">
    <property type="term" value="F:protein dimerization activity"/>
    <property type="evidence" value="ECO:0007669"/>
    <property type="project" value="InterPro"/>
</dbReference>
<sequence>MTNSCDIAIIGASSPIGEAILEQLAEQQVPVGNVIPLAFDDALDSTVPFAGKHLHMQDLATFNFANVPLVILCQLDETYQAIVDRILDADCRVIEMGSNLQHATVVVAEVNSDAECLQQNQHIRSASGLGVVLIQLLKPINDKWGIQSLHFTALQSVSDKGKQGIDELAMQTTSLLNTRPIKPSVFKQQIAFNVMADDSEINATGFTHRELDLREELQDLLFADSDSSVSLMPSLLHVPVFYGVAVDVHLELKSDVDLHEFEQLIASSENTELKFVDDIISPVSHAAELDKIFINRVRQDLGNSRQLNFWCVTDTIRSGSAINGVQIVEILVKHHL</sequence>
<feature type="domain" description="Semialdehyde dehydrogenase NAD-binding" evidence="2">
    <location>
        <begin position="6"/>
        <end position="118"/>
    </location>
</feature>
<proteinExistence type="inferred from homology"/>
<dbReference type="Pfam" id="PF01118">
    <property type="entry name" value="Semialdhyde_dh"/>
    <property type="match status" value="1"/>
</dbReference>
<dbReference type="PANTHER" id="PTHR46278:SF2">
    <property type="entry name" value="ASPARTATE-SEMIALDEHYDE DEHYDROGENASE"/>
    <property type="match status" value="1"/>
</dbReference>
<dbReference type="Gene3D" id="3.40.50.720">
    <property type="entry name" value="NAD(P)-binding Rossmann-like Domain"/>
    <property type="match status" value="1"/>
</dbReference>
<reference evidence="3" key="1">
    <citation type="submission" date="2018-06" db="EMBL/GenBank/DDBJ databases">
        <authorList>
            <person name="Zhirakovskaya E."/>
        </authorList>
    </citation>
    <scope>NUCLEOTIDE SEQUENCE</scope>
</reference>
<dbReference type="GO" id="GO:0008652">
    <property type="term" value="P:amino acid biosynthetic process"/>
    <property type="evidence" value="ECO:0007669"/>
    <property type="project" value="InterPro"/>
</dbReference>
<evidence type="ECO:0000259" key="2">
    <source>
        <dbReference type="SMART" id="SM00859"/>
    </source>
</evidence>
<evidence type="ECO:0000256" key="1">
    <source>
        <dbReference type="ARBA" id="ARBA00010584"/>
    </source>
</evidence>
<dbReference type="SUPFAM" id="SSF55347">
    <property type="entry name" value="Glyceraldehyde-3-phosphate dehydrogenase-like, C-terminal domain"/>
    <property type="match status" value="1"/>
</dbReference>
<dbReference type="PIRSF" id="PIRSF000148">
    <property type="entry name" value="ASA_dh"/>
    <property type="match status" value="1"/>
</dbReference>
<dbReference type="GO" id="GO:0051287">
    <property type="term" value="F:NAD binding"/>
    <property type="evidence" value="ECO:0007669"/>
    <property type="project" value="InterPro"/>
</dbReference>
<dbReference type="PANTHER" id="PTHR46278">
    <property type="entry name" value="DEHYDROGENASE, PUTATIVE-RELATED"/>
    <property type="match status" value="1"/>
</dbReference>
<dbReference type="InterPro" id="IPR000534">
    <property type="entry name" value="Semialdehyde_DH_NAD-bd"/>
</dbReference>
<accession>A0A3B1AXD1</accession>
<dbReference type="CDD" id="cd17894">
    <property type="entry name" value="ASADH_USG1_N"/>
    <property type="match status" value="1"/>
</dbReference>
<name>A0A3B1AXD1_9ZZZZ</name>
<dbReference type="CDD" id="cd18129">
    <property type="entry name" value="ASADH_C_USG1_like"/>
    <property type="match status" value="1"/>
</dbReference>
<dbReference type="InterPro" id="IPR012280">
    <property type="entry name" value="Semialdhyde_DH_dimer_dom"/>
</dbReference>
<comment type="similarity">
    <text evidence="1">Belongs to the aspartate-semialdehyde dehydrogenase family.</text>
</comment>
<dbReference type="SMART" id="SM00859">
    <property type="entry name" value="Semialdhyde_dh"/>
    <property type="match status" value="1"/>
</dbReference>
<gene>
    <name evidence="3" type="ORF">MNBD_GAMMA23-943</name>
</gene>